<evidence type="ECO:0000256" key="11">
    <source>
        <dbReference type="ARBA" id="ARBA00038854"/>
    </source>
</evidence>
<evidence type="ECO:0000256" key="12">
    <source>
        <dbReference type="ARBA" id="ARBA00049181"/>
    </source>
</evidence>
<evidence type="ECO:0000313" key="13">
    <source>
        <dbReference type="EMBL" id="CAL4089278.1"/>
    </source>
</evidence>
<dbReference type="GO" id="GO:0140563">
    <property type="term" value="F:UDP-D-xylose:beta-D-glucoside alpha-1,3-D-xylosyltransferase activity"/>
    <property type="evidence" value="ECO:0007669"/>
    <property type="project" value="UniProtKB-EC"/>
</dbReference>
<proteinExistence type="inferred from homology"/>
<keyword evidence="9" id="KW-0325">Glycoprotein</keyword>
<dbReference type="InterPro" id="IPR002495">
    <property type="entry name" value="Glyco_trans_8"/>
</dbReference>
<keyword evidence="4" id="KW-0808">Transferase</keyword>
<keyword evidence="14" id="KW-1185">Reference proteome</keyword>
<evidence type="ECO:0000256" key="1">
    <source>
        <dbReference type="ARBA" id="ARBA00004606"/>
    </source>
</evidence>
<comment type="subcellular location">
    <subcellularLocation>
        <location evidence="1">Membrane</location>
        <topology evidence="1">Single-pass type II membrane protein</topology>
    </subcellularLocation>
</comment>
<feature type="non-terminal residue" evidence="13">
    <location>
        <position position="376"/>
    </location>
</feature>
<dbReference type="PANTHER" id="PTHR46012:SF2">
    <property type="entry name" value="IP22168P"/>
    <property type="match status" value="1"/>
</dbReference>
<name>A0AAV2QK53_MEGNR</name>
<dbReference type="SUPFAM" id="SSF53448">
    <property type="entry name" value="Nucleotide-diphospho-sugar transferases"/>
    <property type="match status" value="1"/>
</dbReference>
<dbReference type="EC" id="2.4.2.42" evidence="11"/>
<evidence type="ECO:0000256" key="8">
    <source>
        <dbReference type="ARBA" id="ARBA00023136"/>
    </source>
</evidence>
<comment type="function">
    <text evidence="10">Glycosyltransferase which elongates the O-linked glucose attached to EGF-like repeats in the extracellular domain of Notch proteins by catalyzing the addition of xylose.</text>
</comment>
<dbReference type="GO" id="GO:0016266">
    <property type="term" value="P:protein O-linked glycosylation via N-acetyl-galactosamine"/>
    <property type="evidence" value="ECO:0007669"/>
    <property type="project" value="TreeGrafter"/>
</dbReference>
<accession>A0AAV2QK53</accession>
<evidence type="ECO:0000256" key="5">
    <source>
        <dbReference type="ARBA" id="ARBA00022692"/>
    </source>
</evidence>
<gene>
    <name evidence="13" type="ORF">MNOR_LOCUS13757</name>
</gene>
<keyword evidence="5" id="KW-0812">Transmembrane</keyword>
<dbReference type="Proteomes" id="UP001497623">
    <property type="component" value="Unassembled WGS sequence"/>
</dbReference>
<organism evidence="13 14">
    <name type="scientific">Meganyctiphanes norvegica</name>
    <name type="common">Northern krill</name>
    <name type="synonym">Thysanopoda norvegica</name>
    <dbReference type="NCBI Taxonomy" id="48144"/>
    <lineage>
        <taxon>Eukaryota</taxon>
        <taxon>Metazoa</taxon>
        <taxon>Ecdysozoa</taxon>
        <taxon>Arthropoda</taxon>
        <taxon>Crustacea</taxon>
        <taxon>Multicrustacea</taxon>
        <taxon>Malacostraca</taxon>
        <taxon>Eumalacostraca</taxon>
        <taxon>Eucarida</taxon>
        <taxon>Euphausiacea</taxon>
        <taxon>Euphausiidae</taxon>
        <taxon>Meganyctiphanes</taxon>
    </lineage>
</organism>
<keyword evidence="7" id="KW-1133">Transmembrane helix</keyword>
<evidence type="ECO:0000256" key="6">
    <source>
        <dbReference type="ARBA" id="ARBA00022968"/>
    </source>
</evidence>
<evidence type="ECO:0000256" key="4">
    <source>
        <dbReference type="ARBA" id="ARBA00022679"/>
    </source>
</evidence>
<evidence type="ECO:0000256" key="3">
    <source>
        <dbReference type="ARBA" id="ARBA00022676"/>
    </source>
</evidence>
<evidence type="ECO:0000256" key="10">
    <source>
        <dbReference type="ARBA" id="ARBA00037301"/>
    </source>
</evidence>
<dbReference type="EMBL" id="CAXKWB010008003">
    <property type="protein sequence ID" value="CAL4089278.1"/>
    <property type="molecule type" value="Genomic_DNA"/>
</dbReference>
<dbReference type="PANTHER" id="PTHR46012">
    <property type="entry name" value="IP22168P"/>
    <property type="match status" value="1"/>
</dbReference>
<dbReference type="GO" id="GO:0016020">
    <property type="term" value="C:membrane"/>
    <property type="evidence" value="ECO:0007669"/>
    <property type="project" value="UniProtKB-SubCell"/>
</dbReference>
<protein>
    <recommendedName>
        <fullName evidence="11">UDP-D-xylose:beta-D-glucoside alpha-1,3-D-xylosyltransferase</fullName>
        <ecNumber evidence="11">2.4.2.42</ecNumber>
    </recommendedName>
</protein>
<reference evidence="13 14" key="1">
    <citation type="submission" date="2024-05" db="EMBL/GenBank/DDBJ databases">
        <authorList>
            <person name="Wallberg A."/>
        </authorList>
    </citation>
    <scope>NUCLEOTIDE SEQUENCE [LARGE SCALE GENOMIC DNA]</scope>
</reference>
<comment type="similarity">
    <text evidence="2">Belongs to the glycosyltransferase 8 family.</text>
</comment>
<dbReference type="InterPro" id="IPR029044">
    <property type="entry name" value="Nucleotide-diphossugar_trans"/>
</dbReference>
<evidence type="ECO:0000256" key="9">
    <source>
        <dbReference type="ARBA" id="ARBA00023180"/>
    </source>
</evidence>
<dbReference type="AlphaFoldDB" id="A0AAV2QK53"/>
<comment type="catalytic activity">
    <reaction evidence="12">
        <text>3-O-(beta-D-glucosyl)-L-seryl-[EGF-like domain protein] + UDP-alpha-D-xylose = 3-O-[alpha-D-xylosyl-(1-&gt;3)-beta-D-glucosyl]-L-seryl-[EGF-like domain protein] + UDP + H(+)</text>
        <dbReference type="Rhea" id="RHEA:56064"/>
        <dbReference type="Rhea" id="RHEA-COMP:14610"/>
        <dbReference type="Rhea" id="RHEA-COMP:14611"/>
        <dbReference type="ChEBI" id="CHEBI:15378"/>
        <dbReference type="ChEBI" id="CHEBI:57632"/>
        <dbReference type="ChEBI" id="CHEBI:58223"/>
        <dbReference type="ChEBI" id="CHEBI:140575"/>
        <dbReference type="ChEBI" id="CHEBI:140576"/>
        <dbReference type="EC" id="2.4.2.42"/>
    </reaction>
</comment>
<keyword evidence="6" id="KW-0735">Signal-anchor</keyword>
<dbReference type="InterPro" id="IPR051993">
    <property type="entry name" value="Glycosyltransferase_8"/>
</dbReference>
<dbReference type="Gene3D" id="3.90.550.10">
    <property type="entry name" value="Spore Coat Polysaccharide Biosynthesis Protein SpsA, Chain A"/>
    <property type="match status" value="1"/>
</dbReference>
<keyword evidence="8" id="KW-0472">Membrane</keyword>
<evidence type="ECO:0000313" key="14">
    <source>
        <dbReference type="Proteomes" id="UP001497623"/>
    </source>
</evidence>
<dbReference type="Pfam" id="PF01501">
    <property type="entry name" value="Glyco_transf_8"/>
    <property type="match status" value="1"/>
</dbReference>
<keyword evidence="3" id="KW-0328">Glycosyltransferase</keyword>
<comment type="caution">
    <text evidence="13">The sequence shown here is derived from an EMBL/GenBank/DDBJ whole genome shotgun (WGS) entry which is preliminary data.</text>
</comment>
<sequence length="376" mass="41946">MDDGNGDVNFNNFCQFCIVCKIKKADNLIRQENTTHPNIPWDQQRHQITTMLKTLLYFSKAPTWRILVLTDTPETFQEVLHMSEAFPSSQRSRLSLEHQPIYITPEHALDRRPCDWAKLFLSELLPQEEAVIFLDTDIVFLGPGEQLYFLLSSLDETQALALSPDPQYLVESNPRRDYAGDVGINTGVMAANLTRLRKLPGGSSGTAITQLGPIYPEPRDTQDVLNFYLKRNPQLLLTVSSRWNFLPSSACLAEAPKCPDCSAMGILVLHGADGSFHRTIDLKVFSRAFTHLSLSVPPHQLLSHIKEELSVIDRSSNVGEVGICGNYSDISQDLLHNLEQLVYGNEKVECPLLADLLLPGEGVSRSSCETLGNLLA</sequence>
<evidence type="ECO:0000256" key="2">
    <source>
        <dbReference type="ARBA" id="ARBA00006351"/>
    </source>
</evidence>
<evidence type="ECO:0000256" key="7">
    <source>
        <dbReference type="ARBA" id="ARBA00022989"/>
    </source>
</evidence>